<organism evidence="1 2">
    <name type="scientific">Acrobeloides nanus</name>
    <dbReference type="NCBI Taxonomy" id="290746"/>
    <lineage>
        <taxon>Eukaryota</taxon>
        <taxon>Metazoa</taxon>
        <taxon>Ecdysozoa</taxon>
        <taxon>Nematoda</taxon>
        <taxon>Chromadorea</taxon>
        <taxon>Rhabditida</taxon>
        <taxon>Tylenchina</taxon>
        <taxon>Cephalobomorpha</taxon>
        <taxon>Cephaloboidea</taxon>
        <taxon>Cephalobidae</taxon>
        <taxon>Acrobeloides</taxon>
    </lineage>
</organism>
<reference evidence="2" key="1">
    <citation type="submission" date="2022-11" db="UniProtKB">
        <authorList>
            <consortium name="WormBaseParasite"/>
        </authorList>
    </citation>
    <scope>IDENTIFICATION</scope>
</reference>
<evidence type="ECO:0000313" key="2">
    <source>
        <dbReference type="WBParaSite" id="ACRNAN_scaffold5389.g12707.t1"/>
    </source>
</evidence>
<dbReference type="AlphaFoldDB" id="A0A914E3Z5"/>
<sequence>MVPCVLKLGLQCFWNYCFVEGQLGQCFQLIVLCLDCGYDPIVYICVNKRLRFQMRRALGMQTTTTIEVTPFAS</sequence>
<proteinExistence type="predicted"/>
<dbReference type="WBParaSite" id="ACRNAN_scaffold5389.g12707.t1">
    <property type="protein sequence ID" value="ACRNAN_scaffold5389.g12707.t1"/>
    <property type="gene ID" value="ACRNAN_scaffold5389.g12707"/>
</dbReference>
<dbReference type="Proteomes" id="UP000887540">
    <property type="component" value="Unplaced"/>
</dbReference>
<accession>A0A914E3Z5</accession>
<evidence type="ECO:0000313" key="1">
    <source>
        <dbReference type="Proteomes" id="UP000887540"/>
    </source>
</evidence>
<protein>
    <submittedName>
        <fullName evidence="2">G-protein coupled receptors family 1 profile domain-containing protein</fullName>
    </submittedName>
</protein>
<keyword evidence="1" id="KW-1185">Reference proteome</keyword>
<name>A0A914E3Z5_9BILA</name>